<keyword evidence="5 10" id="KW-0346">Stress response</keyword>
<protein>
    <recommendedName>
        <fullName evidence="8 10">Protein GrpE</fullName>
    </recommendedName>
    <alternativeName>
        <fullName evidence="9 10">HSP-70 cofactor</fullName>
    </alternativeName>
</protein>
<keyword evidence="6 10" id="KW-0143">Chaperone</keyword>
<feature type="region of interest" description="Disordered" evidence="12">
    <location>
        <begin position="1"/>
        <end position="44"/>
    </location>
</feature>
<feature type="compositionally biased region" description="Basic and acidic residues" evidence="12">
    <location>
        <begin position="28"/>
        <end position="44"/>
    </location>
</feature>
<dbReference type="PRINTS" id="PR00773">
    <property type="entry name" value="GRPEPROTEIN"/>
</dbReference>
<gene>
    <name evidence="10 13" type="primary">grpE</name>
    <name evidence="13" type="ORF">NARRFE1_02180</name>
</gene>
<dbReference type="Proteomes" id="UP000289537">
    <property type="component" value="Chromosome"/>
</dbReference>
<comment type="function">
    <text evidence="7 10">Participates actively in the response to hyperosmotic and heat shock by preventing the aggregation of stress-denatured proteins, in association with DnaK and GrpE. It is the nucleotide exchange factor for DnaK and may function as a thermosensor. Unfolded proteins bind initially to DnaJ; upon interaction with the DnaJ-bound protein, DnaK hydrolyzes its bound ATP, resulting in the formation of a stable complex. GrpE releases ADP from DnaK; ATP binding to DnaK triggers the release of the substrate protein, thus completing the reaction cycle. Several rounds of ATP-dependent interactions between DnaJ, DnaK and GrpE are required for fully efficient folding.</text>
</comment>
<feature type="compositionally biased region" description="Low complexity" evidence="12">
    <location>
        <begin position="1"/>
        <end position="27"/>
    </location>
</feature>
<dbReference type="GO" id="GO:0042803">
    <property type="term" value="F:protein homodimerization activity"/>
    <property type="evidence" value="ECO:0007669"/>
    <property type="project" value="InterPro"/>
</dbReference>
<dbReference type="InterPro" id="IPR000740">
    <property type="entry name" value="GrpE"/>
</dbReference>
<evidence type="ECO:0000256" key="9">
    <source>
        <dbReference type="ARBA" id="ARBA00076414"/>
    </source>
</evidence>
<dbReference type="GO" id="GO:0000774">
    <property type="term" value="F:adenyl-nucleotide exchange factor activity"/>
    <property type="evidence" value="ECO:0007669"/>
    <property type="project" value="InterPro"/>
</dbReference>
<evidence type="ECO:0000256" key="4">
    <source>
        <dbReference type="ARBA" id="ARBA00022490"/>
    </source>
</evidence>
<evidence type="ECO:0000256" key="6">
    <source>
        <dbReference type="ARBA" id="ARBA00023186"/>
    </source>
</evidence>
<dbReference type="GO" id="GO:0005737">
    <property type="term" value="C:cytoplasm"/>
    <property type="evidence" value="ECO:0007669"/>
    <property type="project" value="UniProtKB-SubCell"/>
</dbReference>
<reference evidence="13 14" key="1">
    <citation type="journal article" date="2017" name="Proc. Natl. Acad. Sci. U.S.A.">
        <title>Small genome symbiont underlies cuticle hardness in beetles.</title>
        <authorList>
            <person name="Anbutsu H."/>
            <person name="Moriyama M."/>
            <person name="Nikoh N."/>
            <person name="Hosokawa T."/>
            <person name="Futahashi R."/>
            <person name="Tanahashi M."/>
            <person name="Meng X.Y."/>
            <person name="Kuriwada T."/>
            <person name="Mori N."/>
            <person name="Oshima K."/>
            <person name="Hattori M."/>
            <person name="Fujie M."/>
            <person name="Satoh N."/>
            <person name="Maeda T."/>
            <person name="Shigenobu S."/>
            <person name="Koga R."/>
            <person name="Fukatsu T."/>
        </authorList>
    </citation>
    <scope>NUCLEOTIDE SEQUENCE [LARGE SCALE GENOMIC DNA]</scope>
    <source>
        <strain evidence="13">NARRFE1</strain>
    </source>
</reference>
<evidence type="ECO:0000256" key="11">
    <source>
        <dbReference type="RuleBase" id="RU004478"/>
    </source>
</evidence>
<evidence type="ECO:0000256" key="2">
    <source>
        <dbReference type="ARBA" id="ARBA00009054"/>
    </source>
</evidence>
<evidence type="ECO:0000256" key="10">
    <source>
        <dbReference type="HAMAP-Rule" id="MF_01151"/>
    </source>
</evidence>
<dbReference type="Gene3D" id="2.30.22.10">
    <property type="entry name" value="Head domain of nucleotide exchange factor GrpE"/>
    <property type="match status" value="1"/>
</dbReference>
<keyword evidence="4 10" id="KW-0963">Cytoplasm</keyword>
<proteinExistence type="inferred from homology"/>
<organism evidence="13 14">
    <name type="scientific">endosymbiont of Rhynchophorus ferrugineus</name>
    <dbReference type="NCBI Taxonomy" id="1972133"/>
    <lineage>
        <taxon>Bacteria</taxon>
        <taxon>Pseudomonadati</taxon>
        <taxon>Pseudomonadota</taxon>
        <taxon>Gammaproteobacteria</taxon>
        <taxon>Candidatus Nardonella</taxon>
    </lineage>
</organism>
<dbReference type="FunFam" id="2.30.22.10:FF:000001">
    <property type="entry name" value="Protein GrpE"/>
    <property type="match status" value="1"/>
</dbReference>
<dbReference type="OrthoDB" id="9789811at2"/>
<evidence type="ECO:0000256" key="8">
    <source>
        <dbReference type="ARBA" id="ARBA00072274"/>
    </source>
</evidence>
<evidence type="ECO:0000256" key="5">
    <source>
        <dbReference type="ARBA" id="ARBA00023016"/>
    </source>
</evidence>
<dbReference type="KEGG" id="eor:NARRFE1_02180"/>
<dbReference type="GO" id="GO:0006457">
    <property type="term" value="P:protein folding"/>
    <property type="evidence" value="ECO:0007669"/>
    <property type="project" value="InterPro"/>
</dbReference>
<comment type="similarity">
    <text evidence="2 10 11">Belongs to the GrpE family.</text>
</comment>
<dbReference type="EMBL" id="AP018161">
    <property type="protein sequence ID" value="BBA85153.1"/>
    <property type="molecule type" value="Genomic_DNA"/>
</dbReference>
<name>A0A2Z5TH87_9GAMM</name>
<keyword evidence="14" id="KW-1185">Reference proteome</keyword>
<sequence length="240" mass="28484">MKNNIKNTINNINNKEKNNNLNKNIENNNKEKSKINENTKINNKKEDNNLDLKNIENNNNKEKNEIEKNTKINNKEKIINFIKKKKQEILELKNNIESLNKEIINNKLYFRSEIENINKKKYIEIEKIRKFSNESIMLELIIVIDNLERTIKYNENQNNPTIEGIKLTLKLFIKIINKFGLFSIEETNIKFNPNIHQAVALEYNEKIEPDYVVEILQKGYILNERLIRPAMAKISTNKKD</sequence>
<dbReference type="HAMAP" id="MF_01151">
    <property type="entry name" value="GrpE"/>
    <property type="match status" value="1"/>
</dbReference>
<dbReference type="Gene3D" id="3.90.20.20">
    <property type="match status" value="1"/>
</dbReference>
<evidence type="ECO:0000256" key="1">
    <source>
        <dbReference type="ARBA" id="ARBA00004496"/>
    </source>
</evidence>
<dbReference type="PANTHER" id="PTHR21237">
    <property type="entry name" value="GRPE PROTEIN"/>
    <property type="match status" value="1"/>
</dbReference>
<dbReference type="InterPro" id="IPR013805">
    <property type="entry name" value="GrpE_CC"/>
</dbReference>
<dbReference type="CDD" id="cd00446">
    <property type="entry name" value="GrpE"/>
    <property type="match status" value="1"/>
</dbReference>
<dbReference type="SUPFAM" id="SSF51064">
    <property type="entry name" value="Head domain of nucleotide exchange factor GrpE"/>
    <property type="match status" value="1"/>
</dbReference>
<dbReference type="SUPFAM" id="SSF58014">
    <property type="entry name" value="Coiled-coil domain of nucleotide exchange factor GrpE"/>
    <property type="match status" value="1"/>
</dbReference>
<dbReference type="RefSeq" id="WP_148708500.1">
    <property type="nucleotide sequence ID" value="NZ_AP018161.1"/>
</dbReference>
<evidence type="ECO:0000256" key="7">
    <source>
        <dbReference type="ARBA" id="ARBA00053401"/>
    </source>
</evidence>
<evidence type="ECO:0000256" key="12">
    <source>
        <dbReference type="SAM" id="MobiDB-lite"/>
    </source>
</evidence>
<evidence type="ECO:0000313" key="13">
    <source>
        <dbReference type="EMBL" id="BBA85153.1"/>
    </source>
</evidence>
<accession>A0A2Z5TH87</accession>
<comment type="subcellular location">
    <subcellularLocation>
        <location evidence="1 10">Cytoplasm</location>
    </subcellularLocation>
</comment>
<dbReference type="AlphaFoldDB" id="A0A2Z5TH87"/>
<dbReference type="PANTHER" id="PTHR21237:SF23">
    <property type="entry name" value="GRPE PROTEIN HOMOLOG, MITOCHONDRIAL"/>
    <property type="match status" value="1"/>
</dbReference>
<evidence type="ECO:0000256" key="3">
    <source>
        <dbReference type="ARBA" id="ARBA00011738"/>
    </source>
</evidence>
<dbReference type="GO" id="GO:0051087">
    <property type="term" value="F:protein-folding chaperone binding"/>
    <property type="evidence" value="ECO:0007669"/>
    <property type="project" value="InterPro"/>
</dbReference>
<evidence type="ECO:0000313" key="14">
    <source>
        <dbReference type="Proteomes" id="UP000289537"/>
    </source>
</evidence>
<comment type="subunit">
    <text evidence="3 10">Homodimer.</text>
</comment>
<dbReference type="InterPro" id="IPR009012">
    <property type="entry name" value="GrpE_head"/>
</dbReference>
<dbReference type="GO" id="GO:0051082">
    <property type="term" value="F:unfolded protein binding"/>
    <property type="evidence" value="ECO:0007669"/>
    <property type="project" value="TreeGrafter"/>
</dbReference>
<dbReference type="Pfam" id="PF01025">
    <property type="entry name" value="GrpE"/>
    <property type="match status" value="1"/>
</dbReference>